<reference evidence="3" key="1">
    <citation type="submission" date="2023-01" db="EMBL/GenBank/DDBJ databases">
        <title>Key to firefly adult light organ development and bioluminescence: homeobox transcription factors regulate luciferase expression and transportation to peroxisome.</title>
        <authorList>
            <person name="Fu X."/>
        </authorList>
    </citation>
    <scope>NUCLEOTIDE SEQUENCE [LARGE SCALE GENOMIC DNA]</scope>
</reference>
<proteinExistence type="predicted"/>
<organism evidence="2 3">
    <name type="scientific">Aquatica leii</name>
    <dbReference type="NCBI Taxonomy" id="1421715"/>
    <lineage>
        <taxon>Eukaryota</taxon>
        <taxon>Metazoa</taxon>
        <taxon>Ecdysozoa</taxon>
        <taxon>Arthropoda</taxon>
        <taxon>Hexapoda</taxon>
        <taxon>Insecta</taxon>
        <taxon>Pterygota</taxon>
        <taxon>Neoptera</taxon>
        <taxon>Endopterygota</taxon>
        <taxon>Coleoptera</taxon>
        <taxon>Polyphaga</taxon>
        <taxon>Elateriformia</taxon>
        <taxon>Elateroidea</taxon>
        <taxon>Lampyridae</taxon>
        <taxon>Luciolinae</taxon>
        <taxon>Aquatica</taxon>
    </lineage>
</organism>
<accession>A0AAN7QC83</accession>
<evidence type="ECO:0000256" key="1">
    <source>
        <dbReference type="SAM" id="MobiDB-lite"/>
    </source>
</evidence>
<gene>
    <name evidence="2" type="ORF">RN001_014987</name>
</gene>
<evidence type="ECO:0000313" key="2">
    <source>
        <dbReference type="EMBL" id="KAK4872958.1"/>
    </source>
</evidence>
<dbReference type="EMBL" id="JARPUR010000007">
    <property type="protein sequence ID" value="KAK4872958.1"/>
    <property type="molecule type" value="Genomic_DNA"/>
</dbReference>
<evidence type="ECO:0000313" key="3">
    <source>
        <dbReference type="Proteomes" id="UP001353858"/>
    </source>
</evidence>
<dbReference type="AlphaFoldDB" id="A0AAN7QC83"/>
<protein>
    <submittedName>
        <fullName evidence="2">Uncharacterized protein</fullName>
    </submittedName>
</protein>
<sequence length="187" mass="22169">MGGEEQKQEKEKRKDAVVSQEEGDRDRIREEEVIEAIKNIKKRKAKIARDHLIAKMMNVHKPDRKRCRKTPESHHKFTVKYTVSSFRLQNVSCTIGYCIRTQNQINIAKAKSDKRRLKMELNVHEVRAKQFHKLMNETPANGLTFCFDLQQVQVLPKMPIQETFYAQQVALYIFLYCWKHFSKSHHL</sequence>
<comment type="caution">
    <text evidence="2">The sequence shown here is derived from an EMBL/GenBank/DDBJ whole genome shotgun (WGS) entry which is preliminary data.</text>
</comment>
<keyword evidence="3" id="KW-1185">Reference proteome</keyword>
<feature type="region of interest" description="Disordered" evidence="1">
    <location>
        <begin position="1"/>
        <end position="26"/>
    </location>
</feature>
<dbReference type="Proteomes" id="UP001353858">
    <property type="component" value="Unassembled WGS sequence"/>
</dbReference>
<name>A0AAN7QC83_9COLE</name>